<gene>
    <name evidence="1" type="ORF">BDV36DRAFT_261029</name>
</gene>
<keyword evidence="2" id="KW-1185">Reference proteome</keyword>
<proteinExistence type="predicted"/>
<dbReference type="Proteomes" id="UP000325395">
    <property type="component" value="Unassembled WGS sequence"/>
</dbReference>
<protein>
    <submittedName>
        <fullName evidence="1">Uncharacterized protein</fullName>
    </submittedName>
</protein>
<evidence type="ECO:0000313" key="2">
    <source>
        <dbReference type="Proteomes" id="UP000325395"/>
    </source>
</evidence>
<organism evidence="1 2">
    <name type="scientific">Aspergillus pseudocaelatus</name>
    <dbReference type="NCBI Taxonomy" id="1825620"/>
    <lineage>
        <taxon>Eukaryota</taxon>
        <taxon>Fungi</taxon>
        <taxon>Dikarya</taxon>
        <taxon>Ascomycota</taxon>
        <taxon>Pezizomycotina</taxon>
        <taxon>Eurotiomycetes</taxon>
        <taxon>Eurotiomycetidae</taxon>
        <taxon>Eurotiales</taxon>
        <taxon>Aspergillaceae</taxon>
        <taxon>Aspergillus</taxon>
        <taxon>Aspergillus subgen. Circumdati</taxon>
    </lineage>
</organism>
<dbReference type="EMBL" id="ML735756">
    <property type="protein sequence ID" value="KAE8416131.1"/>
    <property type="molecule type" value="Genomic_DNA"/>
</dbReference>
<accession>A0ABQ6WKQ1</accession>
<name>A0ABQ6WKQ1_9EURO</name>
<sequence>MVENIYVVSLCSMEIHWYFHQTTYMNKIGPVTEIYSFLSNYVVMSPNPNSPRHRLRTWKLVYKSN</sequence>
<evidence type="ECO:0000313" key="1">
    <source>
        <dbReference type="EMBL" id="KAE8416131.1"/>
    </source>
</evidence>
<reference evidence="1 2" key="1">
    <citation type="submission" date="2019-04" db="EMBL/GenBank/DDBJ databases">
        <authorList>
            <consortium name="DOE Joint Genome Institute"/>
            <person name="Mondo S."/>
            <person name="Kjaerbolling I."/>
            <person name="Vesth T."/>
            <person name="Frisvad J.C."/>
            <person name="Nybo J.L."/>
            <person name="Theobald S."/>
            <person name="Kildgaard S."/>
            <person name="Isbrandt T."/>
            <person name="Kuo A."/>
            <person name="Sato A."/>
            <person name="Lyhne E.K."/>
            <person name="Kogle M.E."/>
            <person name="Wiebenga A."/>
            <person name="Kun R.S."/>
            <person name="Lubbers R.J."/>
            <person name="Makela M.R."/>
            <person name="Barry K."/>
            <person name="Chovatia M."/>
            <person name="Clum A."/>
            <person name="Daum C."/>
            <person name="Haridas S."/>
            <person name="He G."/>
            <person name="LaButti K."/>
            <person name="Lipzen A."/>
            <person name="Riley R."/>
            <person name="Salamov A."/>
            <person name="Simmons B.A."/>
            <person name="Magnuson J.K."/>
            <person name="Henrissat B."/>
            <person name="Mortensen U.H."/>
            <person name="Larsen T.O."/>
            <person name="Devries R.P."/>
            <person name="Grigoriev I.V."/>
            <person name="Machida M."/>
            <person name="Baker S.E."/>
            <person name="Andersen M.R."/>
            <person name="Cantor M.N."/>
            <person name="Hua S.X."/>
        </authorList>
    </citation>
    <scope>NUCLEOTIDE SEQUENCE [LARGE SCALE GENOMIC DNA]</scope>
    <source>
        <strain evidence="1 2">CBS 117616</strain>
    </source>
</reference>